<feature type="transmembrane region" description="Helical" evidence="1">
    <location>
        <begin position="113"/>
        <end position="130"/>
    </location>
</feature>
<gene>
    <name evidence="2" type="ORF">E5K02_02565</name>
</gene>
<feature type="transmembrane region" description="Helical" evidence="1">
    <location>
        <begin position="142"/>
        <end position="165"/>
    </location>
</feature>
<feature type="transmembrane region" description="Helical" evidence="1">
    <location>
        <begin position="55"/>
        <end position="71"/>
    </location>
</feature>
<keyword evidence="1" id="KW-0812">Transmembrane</keyword>
<name>A0A4Z0QE24_9BACT</name>
<dbReference type="EMBL" id="SRMB01000001">
    <property type="protein sequence ID" value="TGE28368.1"/>
    <property type="molecule type" value="Genomic_DNA"/>
</dbReference>
<organism evidence="2 3">
    <name type="scientific">Hymenobacter metallicola</name>
    <dbReference type="NCBI Taxonomy" id="2563114"/>
    <lineage>
        <taxon>Bacteria</taxon>
        <taxon>Pseudomonadati</taxon>
        <taxon>Bacteroidota</taxon>
        <taxon>Cytophagia</taxon>
        <taxon>Cytophagales</taxon>
        <taxon>Hymenobacteraceae</taxon>
        <taxon>Hymenobacter</taxon>
    </lineage>
</organism>
<sequence length="202" mass="22569">MLPASVLIPLGVGAYTRAYAQPGLQSIYLYLVVGGITNVVARAVGAAHLNNLPLLHIYTILELLLLLRYYRTLVRGKYVVLGIQALYWLFPVLAVLNFLLLQSIFTFNSYPRALASVIVVGLSLHFFFREEGSFSANQANRWINVGLLQYFGSAAFMFAFSNIIYQHVSPQGQNVLGITHATLVLLMYLLFALGFFYARPSR</sequence>
<feature type="transmembrane region" description="Helical" evidence="1">
    <location>
        <begin position="78"/>
        <end position="101"/>
    </location>
</feature>
<dbReference type="AlphaFoldDB" id="A0A4Z0QE24"/>
<keyword evidence="3" id="KW-1185">Reference proteome</keyword>
<feature type="transmembrane region" description="Helical" evidence="1">
    <location>
        <begin position="177"/>
        <end position="198"/>
    </location>
</feature>
<dbReference type="Proteomes" id="UP000298471">
    <property type="component" value="Unassembled WGS sequence"/>
</dbReference>
<keyword evidence="1" id="KW-1133">Transmembrane helix</keyword>
<dbReference type="RefSeq" id="WP_167856260.1">
    <property type="nucleotide sequence ID" value="NZ_SRMB01000001.1"/>
</dbReference>
<evidence type="ECO:0000313" key="2">
    <source>
        <dbReference type="EMBL" id="TGE28368.1"/>
    </source>
</evidence>
<protein>
    <submittedName>
        <fullName evidence="2">Uncharacterized protein</fullName>
    </submittedName>
</protein>
<comment type="caution">
    <text evidence="2">The sequence shown here is derived from an EMBL/GenBank/DDBJ whole genome shotgun (WGS) entry which is preliminary data.</text>
</comment>
<reference evidence="2 3" key="1">
    <citation type="submission" date="2019-04" db="EMBL/GenBank/DDBJ databases">
        <authorList>
            <person name="Feng G."/>
            <person name="Zhang J."/>
            <person name="Zhu H."/>
        </authorList>
    </citation>
    <scope>NUCLEOTIDE SEQUENCE [LARGE SCALE GENOMIC DNA]</scope>
    <source>
        <strain evidence="2 3">9PBR-1</strain>
    </source>
</reference>
<evidence type="ECO:0000256" key="1">
    <source>
        <dbReference type="SAM" id="Phobius"/>
    </source>
</evidence>
<accession>A0A4Z0QE24</accession>
<proteinExistence type="predicted"/>
<keyword evidence="1" id="KW-0472">Membrane</keyword>
<evidence type="ECO:0000313" key="3">
    <source>
        <dbReference type="Proteomes" id="UP000298471"/>
    </source>
</evidence>
<feature type="transmembrane region" description="Helical" evidence="1">
    <location>
        <begin position="27"/>
        <end position="49"/>
    </location>
</feature>